<dbReference type="SUPFAM" id="SSF51126">
    <property type="entry name" value="Pectin lyase-like"/>
    <property type="match status" value="1"/>
</dbReference>
<dbReference type="EMBL" id="JBHSEW010000011">
    <property type="protein sequence ID" value="MFC4623113.1"/>
    <property type="molecule type" value="Genomic_DNA"/>
</dbReference>
<dbReference type="InterPro" id="IPR011050">
    <property type="entry name" value="Pectin_lyase_fold/virulence"/>
</dbReference>
<comment type="subcellular location">
    <subcellularLocation>
        <location evidence="1">Secreted</location>
    </subcellularLocation>
</comment>
<proteinExistence type="predicted"/>
<dbReference type="NCBIfam" id="TIGR01901">
    <property type="entry name" value="adhes_NPXG"/>
    <property type="match status" value="1"/>
</dbReference>
<dbReference type="InterPro" id="IPR008638">
    <property type="entry name" value="FhaB/CdiA-like_TPS"/>
</dbReference>
<evidence type="ECO:0000259" key="5">
    <source>
        <dbReference type="SMART" id="SM00912"/>
    </source>
</evidence>
<dbReference type="PANTHER" id="PTHR12338">
    <property type="entry name" value="AUTOTRANSPORTER"/>
    <property type="match status" value="1"/>
</dbReference>
<dbReference type="Gene3D" id="2.160.20.10">
    <property type="entry name" value="Single-stranded right-handed beta-helix, Pectin lyase-like"/>
    <property type="match status" value="1"/>
</dbReference>
<organism evidence="6 7">
    <name type="scientific">Comamonas nitrativorans</name>
    <dbReference type="NCBI Taxonomy" id="108437"/>
    <lineage>
        <taxon>Bacteria</taxon>
        <taxon>Pseudomonadati</taxon>
        <taxon>Pseudomonadota</taxon>
        <taxon>Betaproteobacteria</taxon>
        <taxon>Burkholderiales</taxon>
        <taxon>Comamonadaceae</taxon>
        <taxon>Comamonas</taxon>
    </lineage>
</organism>
<evidence type="ECO:0000256" key="3">
    <source>
        <dbReference type="ARBA" id="ARBA00022729"/>
    </source>
</evidence>
<accession>A0ABV9GZB4</accession>
<reference evidence="7" key="1">
    <citation type="journal article" date="2019" name="Int. J. Syst. Evol. Microbiol.">
        <title>The Global Catalogue of Microorganisms (GCM) 10K type strain sequencing project: providing services to taxonomists for standard genome sequencing and annotation.</title>
        <authorList>
            <consortium name="The Broad Institute Genomics Platform"/>
            <consortium name="The Broad Institute Genome Sequencing Center for Infectious Disease"/>
            <person name="Wu L."/>
            <person name="Ma J."/>
        </authorList>
    </citation>
    <scope>NUCLEOTIDE SEQUENCE [LARGE SCALE GENOMIC DNA]</scope>
    <source>
        <strain evidence="7">JCM 11650</strain>
    </source>
</reference>
<protein>
    <submittedName>
        <fullName evidence="6">YDG domain-containing protein</fullName>
    </submittedName>
</protein>
<evidence type="ECO:0000256" key="1">
    <source>
        <dbReference type="ARBA" id="ARBA00004613"/>
    </source>
</evidence>
<dbReference type="InterPro" id="IPR041286">
    <property type="entry name" value="MBG_2"/>
</dbReference>
<sequence length="3430" mass="349036">MNHTYRLVWNNDTQRYVPAPECAKGKSKSKTCKALAPAAVLLSAAFAMPVWAQVPPANELPTGGNVVSGNATISQNGNQMTVGQGSNKAIIDWTSFNIGKDAAVTFNQLGRDSIALNRVTQGDASQIHGQLNANGQVWLINPNGVVFGAGSKVDVGGLVASTMNIANDDFLNGNYKFSRNGTTGSITNQGELTAKDGGSIALLAPTVSNDGIVTAQLGSVVMAAGDQITLQAGANGLLNVQVDPATIRTLIENKQLIVSDGGQVIMTGKAADALAASVVSNTGTIQANTLQERDGKILLIADMQHGETQAAGKLEAKFIDTSAATVSIDKNLKVNTNGGEWLIDPVGITIDAGKAGAIQNALGSGNVTVSTSNNADNTGWNGGTNGTGSDKGDIHVNADISYSANKLTLNADRNINLNAAINVNGSGTLALNYGGTQGSSSATPATGSSINASFGANGGFAGKVNFAQSGAGRLDINGSGYSVIKDAAALQDMNSGLSGKYALGGDVDASGINNFAPIGGASNSFTGVFDGLGHTISGLTINRKGQYYVGLFGNTSNSLLRNVGLEGGSTTGGPYTGGLVGNSNDSSISHSYATGSITGGEYTGGLVGNSDNSSISQSYATGSTMGGGHTGGLVGESYNSSISQSYATGNTTGTGMGITGGLVGNSYGSSISQSYATGSTTGRGAASGGLVGFSFSSSINQSYATGSTMGGIHTGGLVGDIYGDSSINNAYYATTDADGKAINQGAGYNTLGTARTYAQLTDASTYAGWDTNIWQLQLGGRGAAVEGYETGRLAFLKNVTRAQDVQNTTWFDGGWGTAAAAYGIANWGQLSNMGLLLDKHYQLNNDLDSTTSGYAQHASATANGGAGWQPIGDNSTNSSASRFTGIFDGQGHTIGGLTINRPGQDRVGLFGYTSTATLRNVGLVGIKIVGRSYAGGLVGYAYNGSIRHTYATGEVGGVGGRVGGLVGGAYNGNISQVYATAKVNGSSYVGGLVGYLDGGGSSISQAYATGEVVGTGNSVGGLVGIVLNGGSISHAYATGKVSGSSQLGGLVGSRNDGTIQNAYYATTDAAGNSTGNTAGGGVGSVGKTWLELGSASTYSGWAGVGANWEILGRGAAEEGYEIALPSLIGVTRAEDVTRSTLFADGWGTADSAYGIANWGQLSNMSLLLDKHYQLNNDLSSSTSGYAQHASATAHGGQGWQPIGDDSTPFTGSFDGQGHTIGGLHIDRPSQDYVGLFGETMTASVQQVGLIDAQVTGRDYVGSLVGFNGNSSNISHSYASGGVVQGHGNGVGGLAGFNAFDSSIGHSYASSDVQATNSFWVGGLVGSNLDGSTISNSYATGAVTAGSSWYVGGLVGENDGSTIAQSYATGLVAGGRALGGLVGSSYDSSNDGDSENDRDRVDNSYYATTDAAGDIIHNNGATNKGWGGNAHGTGKTLNELKNLSTFADWGADIDDQGGTGAVWRIYEGQSGPLLRSFLKQVTVTADALNASPVTYNGNAVSVSTGYTPSDPGAALDGSLAYTTSSKNAGDYSTTAGTLALGGLYSGQQGYDISYANTDASLTIDKAELTVTGTTVAGRTYNGSTDVLAQTAKGTVTVFDNDQVTLGVTSATLDSKNAGSRTATVAYALTGGDAGNYTVSDTAHNVAIERRALTVSGITTDSKIYDGTTDATVRTDSAVLDGLVAGDDLHVSATGQFHDKRAGTAKTVTLTSSYSGADRNNYDITGQADTTADIDRKALTVSGITADNKTYDGMTNATLRGDNMVLDGLVAGDDLHVIATGQFSDKHAGTDKTVTLTSGYAGIDVLNYAITNQADTTADIDRRVLTVSGITVDSKTYDGTTDATVRTDNAVLDGLVHGDDLRIDSITGVFEDKHAGTGKKVILSSSYVGTDAGNYAITGQADTTADIDRRALTVSGITADSKTYDGTTNATVRTDSAMLDGLVHGDDLRIDSIIGVFEDKHAGIDTGTIKTVILTSSYSGADRNNYDITSQASATAEIERKALTVSGITAERKTYDGTTDATVHTDNAVLDGLVAGDDLRVVATGQFSDKNAGTDKTVILTSGYAGIDVRNYAITDQTDTTADIDRRALFVSGITADSKTYDGTTDATVHTSGAQSAGLLHGDDVRIDSITGVFEDKHAGTDKKVILTSSYSGADRNNYDIISQASATADIDRRALTVSGITAERKTYDGSTVATVNTGGAQFDGLVAGDNLTVSATGVFDSKNAGQGKTVTLTSRYAGADAGNYAITDQADTTADIDRKALTVTGTTVAGRTYNGSDDVLAQTAKGIVTVFDNDQVTLDVTSATLDSKNAGSRTATVAYALTGDDADNYTVADSTHSGIEISQKALTVTGTTVAGKTYDSTATANVTATGTLNQAEVIDDDTVTLTQASGSFADKNAGKDKAVTVQYTLGGADGGNYFVADNTDLTATIDKAELTVTGTSVAGRTYDGSTDVLAQTGTGTVTVYSGDDVTLDVTSATLDSKNAGTRTATVVYKLTGTDADNYTVLNSTHSGVQISQKALTVGGITADNKTYDGGTAATVNTGSVQFDGLVAGDNLTVSTTGQFSDKNAAQGKTVTLTSHYDGTDRGNYAITDQTTTTADIDRKALTISGITADNKTYDGSTFATVNTGGAQFDGLVDGDDLRVIATGQFSDKNADQGKTVTLTSRYSGVDAGNYAITDQTSTSADIDRKALTVGGITADHKTYDGSTVAMVNTGGAQFDGLLAGDNLAVSATGVFDNKNAGQGKTVTLTSRYSGADAGNYAITDQDTTTADIDRKALTVAGTTVADKTYDGNAHADVRLGTISGWVGEERLNISVSGTFDNKNAGTGKHVDVAYTLSDGDNDALAGNYRLTDGNSYTADIERKALTVGGITADRKTYDGSTAATVRTDGAQFDGLVAGDNLTVSTTGQFSDKNAGQGKTVTLTSRYGGADAGNYAITDQTSTTADIDRKALTVGGITADNKTYDGSTAATVNTGGAQFDGLVEGDDLRVTASGVFSDKNAAQGKTVTLTSRYGGADVDNYAITDQTSTTADIDRKALTVGGITADNKTYDGSTVAMVNTGGAQFDGLVEGDDLRVTASGVFDDKNAGQGKTVTLTSRYSGADVDNYAITDQATATADIDRKALVVSGITADRKTYDGSTVATVRTDGAQLDGLVDGDDLRITASGQFGDKNAGVGKTVNVTATVGGTDAGNYDVTFNRTARADIDRLAITGTVTADGKTYDGTLSAVTHGSLSGVLQGDDLSVASTGGSFTDKNAGRGKTVNVTATVSGTDAGNYDVTFNRTAQADIAARALTITVRNATRPAGVALALSGSIGFTASGLVQGETVGSVTLDSAGAPADAVAGTYAIAASNAVGGHGFDAANYDIQYVDGSLTVISPMNGGVIWRLAQGQSDPRPHWLQDAASVQTASSGVPYLTLAPGFIPVPGEESARD</sequence>
<dbReference type="Pfam" id="PF18676">
    <property type="entry name" value="MBG_2"/>
    <property type="match status" value="1"/>
</dbReference>
<evidence type="ECO:0000256" key="2">
    <source>
        <dbReference type="ARBA" id="ARBA00022525"/>
    </source>
</evidence>
<keyword evidence="3" id="KW-0732">Signal</keyword>
<dbReference type="RefSeq" id="WP_377727056.1">
    <property type="nucleotide sequence ID" value="NZ_JBHSEW010000011.1"/>
</dbReference>
<name>A0ABV9GZB4_9BURK</name>
<dbReference type="Proteomes" id="UP001595967">
    <property type="component" value="Unassembled WGS sequence"/>
</dbReference>
<dbReference type="InterPro" id="IPR012334">
    <property type="entry name" value="Pectin_lyas_fold"/>
</dbReference>
<comment type="caution">
    <text evidence="6">The sequence shown here is derived from an EMBL/GenBank/DDBJ whole genome shotgun (WGS) entry which is preliminary data.</text>
</comment>
<dbReference type="Gene3D" id="2.160.20.110">
    <property type="match status" value="3"/>
</dbReference>
<dbReference type="SMART" id="SM00912">
    <property type="entry name" value="Haemagg_act"/>
    <property type="match status" value="1"/>
</dbReference>
<gene>
    <name evidence="6" type="ORF">ACFO3A_12925</name>
</gene>
<feature type="region of interest" description="Disordered" evidence="4">
    <location>
        <begin position="1189"/>
        <end position="1211"/>
    </location>
</feature>
<evidence type="ECO:0000313" key="7">
    <source>
        <dbReference type="Proteomes" id="UP001595967"/>
    </source>
</evidence>
<dbReference type="Pfam" id="PF13018">
    <property type="entry name" value="ESPR"/>
    <property type="match status" value="1"/>
</dbReference>
<evidence type="ECO:0000256" key="4">
    <source>
        <dbReference type="SAM" id="MobiDB-lite"/>
    </source>
</evidence>
<dbReference type="PANTHER" id="PTHR12338:SF8">
    <property type="entry name" value="HEME_HEMOPEXIN-BINDING PROTEIN"/>
    <property type="match status" value="1"/>
</dbReference>
<dbReference type="InterPro" id="IPR050909">
    <property type="entry name" value="Bact_Autotransporter_VF"/>
</dbReference>
<dbReference type="Pfam" id="PF07581">
    <property type="entry name" value="Glug"/>
    <property type="match status" value="7"/>
</dbReference>
<dbReference type="Pfam" id="PF18657">
    <property type="entry name" value="YDG"/>
    <property type="match status" value="20"/>
</dbReference>
<evidence type="ECO:0000313" key="6">
    <source>
        <dbReference type="EMBL" id="MFC4623113.1"/>
    </source>
</evidence>
<keyword evidence="2" id="KW-0964">Secreted</keyword>
<dbReference type="InterPro" id="IPR024973">
    <property type="entry name" value="ESPR"/>
</dbReference>
<dbReference type="InterPro" id="IPR011493">
    <property type="entry name" value="GLUG"/>
</dbReference>
<dbReference type="Pfam" id="PF05860">
    <property type="entry name" value="TPS"/>
    <property type="match status" value="1"/>
</dbReference>
<dbReference type="InterPro" id="IPR041248">
    <property type="entry name" value="YDG"/>
</dbReference>
<feature type="domain" description="Filamentous haemagglutinin FhaB/tRNA nuclease CdiA-like TPS" evidence="5">
    <location>
        <begin position="57"/>
        <end position="169"/>
    </location>
</feature>
<keyword evidence="7" id="KW-1185">Reference proteome</keyword>